<evidence type="ECO:0000313" key="2">
    <source>
        <dbReference type="Proteomes" id="UP000295264"/>
    </source>
</evidence>
<protein>
    <submittedName>
        <fullName evidence="1">Uncharacterized protein</fullName>
    </submittedName>
</protein>
<gene>
    <name evidence="1" type="ORF">DBR06_SOUSAS49910001</name>
</gene>
<keyword evidence="2" id="KW-1185">Reference proteome</keyword>
<proteinExistence type="predicted"/>
<accession>A0A484GIZ0</accession>
<dbReference type="Proteomes" id="UP000295264">
    <property type="component" value="Unassembled WGS sequence"/>
</dbReference>
<organism evidence="1 2">
    <name type="scientific">Sousa chinensis</name>
    <name type="common">Indo-pacific humpbacked dolphin</name>
    <name type="synonym">Steno chinensis</name>
    <dbReference type="NCBI Taxonomy" id="103600"/>
    <lineage>
        <taxon>Eukaryota</taxon>
        <taxon>Metazoa</taxon>
        <taxon>Chordata</taxon>
        <taxon>Craniata</taxon>
        <taxon>Vertebrata</taxon>
        <taxon>Euteleostomi</taxon>
        <taxon>Mammalia</taxon>
        <taxon>Eutheria</taxon>
        <taxon>Laurasiatheria</taxon>
        <taxon>Artiodactyla</taxon>
        <taxon>Whippomorpha</taxon>
        <taxon>Cetacea</taxon>
        <taxon>Odontoceti</taxon>
        <taxon>Delphinidae</taxon>
        <taxon>Sousa</taxon>
    </lineage>
</organism>
<name>A0A484GIZ0_SOUCH</name>
<comment type="caution">
    <text evidence="1">The sequence shown here is derived from an EMBL/GenBank/DDBJ whole genome shotgun (WGS) entry which is preliminary data.</text>
</comment>
<sequence length="43" mass="4959">EMSRNFTVNGLLQLPRLLRLNPRPQTVLKEPQCPSCHSVLRTD</sequence>
<feature type="non-terminal residue" evidence="1">
    <location>
        <position position="43"/>
    </location>
</feature>
<dbReference type="EMBL" id="QWLN02007337">
    <property type="protein sequence ID" value="TEA35525.1"/>
    <property type="molecule type" value="Genomic_DNA"/>
</dbReference>
<reference evidence="1 2" key="1">
    <citation type="journal article" date="2018" name="Genomics">
        <title>Molecular footprints of inshore aquatic adaptation in Indo-Pacific humpback dolphin (Sousa chinensis).</title>
        <authorList>
            <person name="Ming Y."/>
            <person name="Jian J."/>
            <person name="Yu F."/>
            <person name="Yu X."/>
            <person name="Wang J."/>
            <person name="Liu W."/>
        </authorList>
    </citation>
    <scope>NUCLEOTIDE SEQUENCE [LARGE SCALE GENOMIC DNA]</scope>
    <source>
        <strain evidence="1">MY-2018</strain>
        <tissue evidence="1">Skin</tissue>
    </source>
</reference>
<dbReference type="AlphaFoldDB" id="A0A484GIZ0"/>
<feature type="non-terminal residue" evidence="1">
    <location>
        <position position="1"/>
    </location>
</feature>
<evidence type="ECO:0000313" key="1">
    <source>
        <dbReference type="EMBL" id="TEA35525.1"/>
    </source>
</evidence>